<dbReference type="AlphaFoldDB" id="A0A7L4ZLV0"/>
<dbReference type="RefSeq" id="WP_228055042.1">
    <property type="nucleotide sequence ID" value="NZ_CP019288.1"/>
</dbReference>
<reference evidence="1 2" key="1">
    <citation type="journal article" date="2013" name="Int. J. Syst. Evol. Microbiol.">
        <title>Kordia antarctica sp. nov., isolated from Antarctic seawater.</title>
        <authorList>
            <person name="Baek K."/>
            <person name="Choi A."/>
            <person name="Kang I."/>
            <person name="Lee K."/>
            <person name="Cho J.C."/>
        </authorList>
    </citation>
    <scope>NUCLEOTIDE SEQUENCE [LARGE SCALE GENOMIC DNA]</scope>
    <source>
        <strain evidence="1 2">IMCC3317</strain>
    </source>
</reference>
<evidence type="ECO:0000313" key="1">
    <source>
        <dbReference type="EMBL" id="QHI36924.1"/>
    </source>
</evidence>
<name>A0A7L4ZLV0_9FLAO</name>
<accession>A0A7L4ZLV0</accession>
<dbReference type="KEGG" id="kan:IMCC3317_22940"/>
<organism evidence="1 2">
    <name type="scientific">Kordia antarctica</name>
    <dbReference type="NCBI Taxonomy" id="1218801"/>
    <lineage>
        <taxon>Bacteria</taxon>
        <taxon>Pseudomonadati</taxon>
        <taxon>Bacteroidota</taxon>
        <taxon>Flavobacteriia</taxon>
        <taxon>Flavobacteriales</taxon>
        <taxon>Flavobacteriaceae</taxon>
        <taxon>Kordia</taxon>
    </lineage>
</organism>
<gene>
    <name evidence="1" type="ORF">IMCC3317_22940</name>
</gene>
<proteinExistence type="predicted"/>
<dbReference type="Proteomes" id="UP000464657">
    <property type="component" value="Chromosome"/>
</dbReference>
<protein>
    <submittedName>
        <fullName evidence="1">Uncharacterized protein</fullName>
    </submittedName>
</protein>
<dbReference type="EMBL" id="CP019288">
    <property type="protein sequence ID" value="QHI36924.1"/>
    <property type="molecule type" value="Genomic_DNA"/>
</dbReference>
<sequence length="65" mass="7273">MNLQSNHSTEKPVSAIPFFKGEGTTIALQILQNRQLKEHITNIPALLVCVVGEVTFENEKELKKP</sequence>
<evidence type="ECO:0000313" key="2">
    <source>
        <dbReference type="Proteomes" id="UP000464657"/>
    </source>
</evidence>
<keyword evidence="2" id="KW-1185">Reference proteome</keyword>